<dbReference type="InParanoid" id="A0A6P7YUG2"/>
<evidence type="ECO:0000313" key="10">
    <source>
        <dbReference type="RefSeq" id="XP_030068618.1"/>
    </source>
</evidence>
<dbReference type="InterPro" id="IPR000971">
    <property type="entry name" value="Globin"/>
</dbReference>
<evidence type="ECO:0000259" key="8">
    <source>
        <dbReference type="PROSITE" id="PS01033"/>
    </source>
</evidence>
<dbReference type="RefSeq" id="XP_030068618.1">
    <property type="nucleotide sequence ID" value="XM_030212758.1"/>
</dbReference>
<dbReference type="InterPro" id="IPR002337">
    <property type="entry name" value="Hemoglobin_b"/>
</dbReference>
<dbReference type="PRINTS" id="PR00814">
    <property type="entry name" value="BETAHAEM"/>
</dbReference>
<evidence type="ECO:0000256" key="3">
    <source>
        <dbReference type="ARBA" id="ARBA00022617"/>
    </source>
</evidence>
<dbReference type="GO" id="GO:0005833">
    <property type="term" value="C:hemoglobin complex"/>
    <property type="evidence" value="ECO:0007669"/>
    <property type="project" value="InterPro"/>
</dbReference>
<dbReference type="Pfam" id="PF00042">
    <property type="entry name" value="Globin"/>
    <property type="match status" value="1"/>
</dbReference>
<dbReference type="InterPro" id="IPR050056">
    <property type="entry name" value="Hemoglobin_oxygen_transport"/>
</dbReference>
<dbReference type="KEGG" id="muo:115476394"/>
<evidence type="ECO:0000256" key="7">
    <source>
        <dbReference type="RuleBase" id="RU000356"/>
    </source>
</evidence>
<dbReference type="PANTHER" id="PTHR11442">
    <property type="entry name" value="HEMOGLOBIN FAMILY MEMBER"/>
    <property type="match status" value="1"/>
</dbReference>
<evidence type="ECO:0000256" key="5">
    <source>
        <dbReference type="ARBA" id="ARBA00022723"/>
    </source>
</evidence>
<evidence type="ECO:0000256" key="2">
    <source>
        <dbReference type="ARBA" id="ARBA00022448"/>
    </source>
</evidence>
<name>A0A6P7YUG2_9AMPH</name>
<comment type="similarity">
    <text evidence="1 7">Belongs to the globin family.</text>
</comment>
<dbReference type="GeneID" id="115476394"/>
<keyword evidence="6" id="KW-0408">Iron</keyword>
<dbReference type="AlphaFoldDB" id="A0A6P7YUG2"/>
<keyword evidence="5" id="KW-0479">Metal-binding</keyword>
<reference evidence="10" key="1">
    <citation type="submission" date="2025-08" db="UniProtKB">
        <authorList>
            <consortium name="RefSeq"/>
        </authorList>
    </citation>
    <scope>IDENTIFICATION</scope>
</reference>
<dbReference type="PANTHER" id="PTHR11442:SF100">
    <property type="entry name" value="HEMOGLOBIN SUBUNIT BETA-1"/>
    <property type="match status" value="1"/>
</dbReference>
<evidence type="ECO:0000256" key="6">
    <source>
        <dbReference type="ARBA" id="ARBA00023004"/>
    </source>
</evidence>
<keyword evidence="3 7" id="KW-0349">Heme</keyword>
<dbReference type="GO" id="GO:0031838">
    <property type="term" value="C:haptoglobin-hemoglobin complex"/>
    <property type="evidence" value="ECO:0007669"/>
    <property type="project" value="TreeGrafter"/>
</dbReference>
<evidence type="ECO:0000256" key="4">
    <source>
        <dbReference type="ARBA" id="ARBA00022621"/>
    </source>
</evidence>
<dbReference type="Proteomes" id="UP000515156">
    <property type="component" value="Chromosome 8"/>
</dbReference>
<dbReference type="GO" id="GO:0019825">
    <property type="term" value="F:oxygen binding"/>
    <property type="evidence" value="ECO:0007669"/>
    <property type="project" value="InterPro"/>
</dbReference>
<dbReference type="GO" id="GO:0031720">
    <property type="term" value="F:haptoglobin binding"/>
    <property type="evidence" value="ECO:0007669"/>
    <property type="project" value="TreeGrafter"/>
</dbReference>
<dbReference type="GO" id="GO:0005344">
    <property type="term" value="F:oxygen carrier activity"/>
    <property type="evidence" value="ECO:0007669"/>
    <property type="project" value="UniProtKB-KW"/>
</dbReference>
<evidence type="ECO:0000313" key="9">
    <source>
        <dbReference type="Proteomes" id="UP000515156"/>
    </source>
</evidence>
<protein>
    <submittedName>
        <fullName evidence="10">Hemoglobin subunit beta-2-like</fullName>
    </submittedName>
</protein>
<dbReference type="GO" id="GO:0004601">
    <property type="term" value="F:peroxidase activity"/>
    <property type="evidence" value="ECO:0007669"/>
    <property type="project" value="TreeGrafter"/>
</dbReference>
<dbReference type="Gene3D" id="1.10.490.10">
    <property type="entry name" value="Globins"/>
    <property type="match status" value="1"/>
</dbReference>
<dbReference type="GO" id="GO:0042744">
    <property type="term" value="P:hydrogen peroxide catabolic process"/>
    <property type="evidence" value="ECO:0007669"/>
    <property type="project" value="TreeGrafter"/>
</dbReference>
<dbReference type="OrthoDB" id="9886081at2759"/>
<feature type="domain" description="Globin" evidence="8">
    <location>
        <begin position="3"/>
        <end position="147"/>
    </location>
</feature>
<sequence>MVHWTDDEVKHVHDIFSKITLTEVGGDALARLLVVYPWCQRYFTSFGNLGSEDSICHNAQVKAHGLKVLSSIAEAANHLSDIKGFYTKLSKHHSEKLHVDPANFMLFARILLCTLARHCPKLFDADVQHACNKYLRVCADALGKQYH</sequence>
<dbReference type="InterPro" id="IPR012292">
    <property type="entry name" value="Globin/Proto"/>
</dbReference>
<dbReference type="InterPro" id="IPR009050">
    <property type="entry name" value="Globin-like_sf"/>
</dbReference>
<dbReference type="SUPFAM" id="SSF46458">
    <property type="entry name" value="Globin-like"/>
    <property type="match status" value="1"/>
</dbReference>
<dbReference type="GO" id="GO:0046872">
    <property type="term" value="F:metal ion binding"/>
    <property type="evidence" value="ECO:0007669"/>
    <property type="project" value="UniProtKB-KW"/>
</dbReference>
<evidence type="ECO:0000256" key="1">
    <source>
        <dbReference type="ARBA" id="ARBA00008705"/>
    </source>
</evidence>
<dbReference type="GO" id="GO:0072562">
    <property type="term" value="C:blood microparticle"/>
    <property type="evidence" value="ECO:0007669"/>
    <property type="project" value="TreeGrafter"/>
</dbReference>
<proteinExistence type="inferred from homology"/>
<dbReference type="GO" id="GO:0043177">
    <property type="term" value="F:organic acid binding"/>
    <property type="evidence" value="ECO:0007669"/>
    <property type="project" value="TreeGrafter"/>
</dbReference>
<keyword evidence="4 7" id="KW-0561">Oxygen transport</keyword>
<dbReference type="GO" id="GO:0020037">
    <property type="term" value="F:heme binding"/>
    <property type="evidence" value="ECO:0007669"/>
    <property type="project" value="InterPro"/>
</dbReference>
<keyword evidence="2 7" id="KW-0813">Transport</keyword>
<dbReference type="PROSITE" id="PS01033">
    <property type="entry name" value="GLOBIN"/>
    <property type="match status" value="1"/>
</dbReference>
<gene>
    <name evidence="10" type="primary">LOC115476394</name>
</gene>
<organism evidence="9 10">
    <name type="scientific">Microcaecilia unicolor</name>
    <dbReference type="NCBI Taxonomy" id="1415580"/>
    <lineage>
        <taxon>Eukaryota</taxon>
        <taxon>Metazoa</taxon>
        <taxon>Chordata</taxon>
        <taxon>Craniata</taxon>
        <taxon>Vertebrata</taxon>
        <taxon>Euteleostomi</taxon>
        <taxon>Amphibia</taxon>
        <taxon>Gymnophiona</taxon>
        <taxon>Siphonopidae</taxon>
        <taxon>Microcaecilia</taxon>
    </lineage>
</organism>
<keyword evidence="9" id="KW-1185">Reference proteome</keyword>
<accession>A0A6P7YUG2</accession>